<dbReference type="SMART" id="SM00465">
    <property type="entry name" value="GIYc"/>
    <property type="match status" value="1"/>
</dbReference>
<protein>
    <submittedName>
        <fullName evidence="3">GIY-YIG nuclease family protein</fullName>
    </submittedName>
</protein>
<dbReference type="EMBL" id="SRMP02000045">
    <property type="protein sequence ID" value="MFN0293097.1"/>
    <property type="molecule type" value="Genomic_DNA"/>
</dbReference>
<feature type="domain" description="GIY-YIG" evidence="2">
    <location>
        <begin position="3"/>
        <end position="80"/>
    </location>
</feature>
<gene>
    <name evidence="3" type="ORF">E5L68_017025</name>
</gene>
<dbReference type="Gene3D" id="3.40.1440.10">
    <property type="entry name" value="GIY-YIG endonuclease"/>
    <property type="match status" value="1"/>
</dbReference>
<dbReference type="InterPro" id="IPR035901">
    <property type="entry name" value="GIY-YIG_endonuc_sf"/>
</dbReference>
<evidence type="ECO:0000313" key="3">
    <source>
        <dbReference type="EMBL" id="MFN0293097.1"/>
    </source>
</evidence>
<evidence type="ECO:0000259" key="2">
    <source>
        <dbReference type="PROSITE" id="PS50164"/>
    </source>
</evidence>
<keyword evidence="4" id="KW-1185">Reference proteome</keyword>
<dbReference type="PANTHER" id="PTHR34477:SF5">
    <property type="entry name" value="BSL5627 PROTEIN"/>
    <property type="match status" value="1"/>
</dbReference>
<proteinExistence type="inferred from homology"/>
<dbReference type="CDD" id="cd10448">
    <property type="entry name" value="GIY-YIG_unchar_3"/>
    <property type="match status" value="1"/>
</dbReference>
<dbReference type="Pfam" id="PF01541">
    <property type="entry name" value="GIY-YIG"/>
    <property type="match status" value="1"/>
</dbReference>
<dbReference type="SUPFAM" id="SSF82771">
    <property type="entry name" value="GIY-YIG endonuclease"/>
    <property type="match status" value="1"/>
</dbReference>
<dbReference type="RefSeq" id="WP_138728789.1">
    <property type="nucleotide sequence ID" value="NZ_SRMP02000045.1"/>
</dbReference>
<comment type="similarity">
    <text evidence="1">Belongs to the UPF0213 family.</text>
</comment>
<name>A0ABW9JQ85_9SPHI</name>
<dbReference type="Proteomes" id="UP001517367">
    <property type="component" value="Unassembled WGS sequence"/>
</dbReference>
<dbReference type="InterPro" id="IPR000305">
    <property type="entry name" value="GIY-YIG_endonuc"/>
</dbReference>
<comment type="caution">
    <text evidence="3">The sequence shown here is derived from an EMBL/GenBank/DDBJ whole genome shotgun (WGS) entry which is preliminary data.</text>
</comment>
<organism evidence="3 4">
    <name type="scientific">Pedobacter helvus</name>
    <dbReference type="NCBI Taxonomy" id="2563444"/>
    <lineage>
        <taxon>Bacteria</taxon>
        <taxon>Pseudomonadati</taxon>
        <taxon>Bacteroidota</taxon>
        <taxon>Sphingobacteriia</taxon>
        <taxon>Sphingobacteriales</taxon>
        <taxon>Sphingobacteriaceae</taxon>
        <taxon>Pedobacter</taxon>
    </lineage>
</organism>
<dbReference type="PANTHER" id="PTHR34477">
    <property type="entry name" value="UPF0213 PROTEIN YHBQ"/>
    <property type="match status" value="1"/>
</dbReference>
<evidence type="ECO:0000313" key="4">
    <source>
        <dbReference type="Proteomes" id="UP001517367"/>
    </source>
</evidence>
<sequence>MQRGGCIYIMTNKNKTTLYIGVTSNLRSRIHQHKTHIFPNSFTAKYNLEYCVYYDVFSSIEEAILREKEIKKWRREKKEELINRINPEWLDLWAEISKW</sequence>
<dbReference type="InterPro" id="IPR050190">
    <property type="entry name" value="UPF0213_domain"/>
</dbReference>
<reference evidence="3 4" key="1">
    <citation type="submission" date="2024-12" db="EMBL/GenBank/DDBJ databases">
        <authorList>
            <person name="Hu S."/>
        </authorList>
    </citation>
    <scope>NUCLEOTIDE SEQUENCE [LARGE SCALE GENOMIC DNA]</scope>
    <source>
        <strain evidence="3 4">P-25</strain>
    </source>
</reference>
<dbReference type="PROSITE" id="PS50164">
    <property type="entry name" value="GIY_YIG"/>
    <property type="match status" value="1"/>
</dbReference>
<accession>A0ABW9JQ85</accession>
<evidence type="ECO:0000256" key="1">
    <source>
        <dbReference type="ARBA" id="ARBA00007435"/>
    </source>
</evidence>